<name>A0A1A9B2V8_9ACTN</name>
<keyword evidence="2" id="KW-0058">Aromatic hydrocarbons catabolism</keyword>
<dbReference type="Gene3D" id="3.40.50.1820">
    <property type="entry name" value="alpha/beta hydrolase"/>
    <property type="match status" value="1"/>
</dbReference>
<evidence type="ECO:0000313" key="5">
    <source>
        <dbReference type="EMBL" id="SBT63252.1"/>
    </source>
</evidence>
<sequence length="363" mass="40697">MIKPFRVDIPQRDLDDLADRLARTRWPDELPDAGTDYGIPLARVRELAEHWRTGYDWRAHEAELNRYPQFTTEIDGQNVHFLHVRSADPDALPLILTHGWPGSVVEFLDVIGPLSEQFHVVVPSIPGFGFSGPTRERGWDVTRVARAWAELMRRLGYRRYGAQGGDWGSVISTRLGGIAPDNVVGVHLTYLPTPPPPGWTGEGDLSEQDRGRLARIRHLMTHRHPHQILYASRPQTVSYALNDSPAGQLAWIAEKFTEWADPRSTISADRILTDVSLYWLTGTAASSARLVRESALGGPPAPCPPPVGVAVLPHDITRSVRPLAELTYRIRHWSEFDRGGHFAALEVPDLFVADVRAFFDDLR</sequence>
<dbReference type="STRING" id="946078.GA0070622_0198"/>
<dbReference type="GO" id="GO:0004301">
    <property type="term" value="F:epoxide hydrolase activity"/>
    <property type="evidence" value="ECO:0007669"/>
    <property type="project" value="TreeGrafter"/>
</dbReference>
<dbReference type="AlphaFoldDB" id="A0A1A9B2V8"/>
<accession>A0A1A9B2V8</accession>
<gene>
    <name evidence="5" type="ORF">GA0070622_0198</name>
</gene>
<feature type="domain" description="Epoxide hydrolase N-terminal" evidence="4">
    <location>
        <begin position="2"/>
        <end position="107"/>
    </location>
</feature>
<organism evidence="5 6">
    <name type="scientific">Micromonospora sediminicola</name>
    <dbReference type="NCBI Taxonomy" id="946078"/>
    <lineage>
        <taxon>Bacteria</taxon>
        <taxon>Bacillati</taxon>
        <taxon>Actinomycetota</taxon>
        <taxon>Actinomycetes</taxon>
        <taxon>Micromonosporales</taxon>
        <taxon>Micromonosporaceae</taxon>
        <taxon>Micromonospora</taxon>
    </lineage>
</organism>
<dbReference type="InterPro" id="IPR016292">
    <property type="entry name" value="Epoxide_hydrolase"/>
</dbReference>
<dbReference type="PRINTS" id="PR00412">
    <property type="entry name" value="EPOXHYDRLASE"/>
</dbReference>
<evidence type="ECO:0000256" key="2">
    <source>
        <dbReference type="ARBA" id="ARBA00022797"/>
    </source>
</evidence>
<evidence type="ECO:0000256" key="3">
    <source>
        <dbReference type="ARBA" id="ARBA00022801"/>
    </source>
</evidence>
<keyword evidence="6" id="KW-1185">Reference proteome</keyword>
<dbReference type="InterPro" id="IPR029058">
    <property type="entry name" value="AB_hydrolase_fold"/>
</dbReference>
<evidence type="ECO:0000256" key="1">
    <source>
        <dbReference type="ARBA" id="ARBA00010088"/>
    </source>
</evidence>
<reference evidence="6" key="1">
    <citation type="submission" date="2016-06" db="EMBL/GenBank/DDBJ databases">
        <authorList>
            <person name="Varghese N."/>
            <person name="Submissions Spin"/>
        </authorList>
    </citation>
    <scope>NUCLEOTIDE SEQUENCE [LARGE SCALE GENOMIC DNA]</scope>
    <source>
        <strain evidence="6">DSM 45794</strain>
    </source>
</reference>
<protein>
    <submittedName>
        <fullName evidence="5">Pimeloyl-ACP methyl ester carboxylesterase</fullName>
    </submittedName>
</protein>
<keyword evidence="3" id="KW-0378">Hydrolase</keyword>
<dbReference type="EMBL" id="FLRH01000003">
    <property type="protein sequence ID" value="SBT63252.1"/>
    <property type="molecule type" value="Genomic_DNA"/>
</dbReference>
<dbReference type="PANTHER" id="PTHR21661">
    <property type="entry name" value="EPOXIDE HYDROLASE 1-RELATED"/>
    <property type="match status" value="1"/>
</dbReference>
<dbReference type="Pfam" id="PF06441">
    <property type="entry name" value="EHN"/>
    <property type="match status" value="1"/>
</dbReference>
<evidence type="ECO:0000259" key="4">
    <source>
        <dbReference type="Pfam" id="PF06441"/>
    </source>
</evidence>
<evidence type="ECO:0000313" key="6">
    <source>
        <dbReference type="Proteomes" id="UP000199558"/>
    </source>
</evidence>
<proteinExistence type="inferred from homology"/>
<dbReference type="PIRSF" id="PIRSF001112">
    <property type="entry name" value="Epoxide_hydrolase"/>
    <property type="match status" value="1"/>
</dbReference>
<dbReference type="OrthoDB" id="4654311at2"/>
<dbReference type="SUPFAM" id="SSF53474">
    <property type="entry name" value="alpha/beta-Hydrolases"/>
    <property type="match status" value="1"/>
</dbReference>
<comment type="similarity">
    <text evidence="1">Belongs to the peptidase S33 family.</text>
</comment>
<dbReference type="InterPro" id="IPR000639">
    <property type="entry name" value="Epox_hydrolase-like"/>
</dbReference>
<dbReference type="PANTHER" id="PTHR21661:SF35">
    <property type="entry name" value="EPOXIDE HYDROLASE"/>
    <property type="match status" value="1"/>
</dbReference>
<dbReference type="Proteomes" id="UP000199558">
    <property type="component" value="Unassembled WGS sequence"/>
</dbReference>
<dbReference type="InterPro" id="IPR010497">
    <property type="entry name" value="Epoxide_hydro_N"/>
</dbReference>
<dbReference type="RefSeq" id="WP_091565522.1">
    <property type="nucleotide sequence ID" value="NZ_FLRH01000003.1"/>
</dbReference>
<dbReference type="GO" id="GO:0097176">
    <property type="term" value="P:epoxide metabolic process"/>
    <property type="evidence" value="ECO:0007669"/>
    <property type="project" value="TreeGrafter"/>
</dbReference>